<gene>
    <name evidence="4" type="ORF">E4U43_005214</name>
</gene>
<feature type="compositionally biased region" description="Low complexity" evidence="2">
    <location>
        <begin position="131"/>
        <end position="154"/>
    </location>
</feature>
<reference evidence="4" key="1">
    <citation type="journal article" date="2020" name="bioRxiv">
        <title>Whole genome comparisons of ergot fungi reveals the divergence and evolution of species within the genus Claviceps are the result of varying mechanisms driving genome evolution and host range expansion.</title>
        <authorList>
            <person name="Wyka S.A."/>
            <person name="Mondo S.J."/>
            <person name="Liu M."/>
            <person name="Dettman J."/>
            <person name="Nalam V."/>
            <person name="Broders K.D."/>
        </authorList>
    </citation>
    <scope>NUCLEOTIDE SEQUENCE</scope>
    <source>
        <strain evidence="4">CCC 602</strain>
    </source>
</reference>
<dbReference type="GO" id="GO:0005634">
    <property type="term" value="C:nucleus"/>
    <property type="evidence" value="ECO:0007669"/>
    <property type="project" value="TreeGrafter"/>
</dbReference>
<dbReference type="GO" id="GO:0006357">
    <property type="term" value="P:regulation of transcription by RNA polymerase II"/>
    <property type="evidence" value="ECO:0007669"/>
    <property type="project" value="TreeGrafter"/>
</dbReference>
<dbReference type="PROSITE" id="PS00028">
    <property type="entry name" value="ZINC_FINGER_C2H2_1"/>
    <property type="match status" value="1"/>
</dbReference>
<accession>A0A9P7NIZ6</accession>
<dbReference type="GO" id="GO:0008270">
    <property type="term" value="F:zinc ion binding"/>
    <property type="evidence" value="ECO:0007669"/>
    <property type="project" value="UniProtKB-KW"/>
</dbReference>
<comment type="caution">
    <text evidence="4">The sequence shown here is derived from an EMBL/GenBank/DDBJ whole genome shotgun (WGS) entry which is preliminary data.</text>
</comment>
<dbReference type="PANTHER" id="PTHR46179:SF19">
    <property type="entry name" value="C2H2 FINGER DOMAIN TRANSCRIPTION FACTOR (EUROFUNG)-RELATED"/>
    <property type="match status" value="1"/>
</dbReference>
<sequence length="446" mass="48825">MDGSISNVSCSFAVHSVEKPHRTENGALQASELSGTYTKPHPTSVSSARDDSPSTPLAGDSEQTYHRKYGYNPPKLDRTMTDVYGDELYNPNFVITSTSPPQSHSATSASSDVFSQRINAANHQHLSAVQSPGSSGSRARSPFQTSSPFSSSSSRGIVATRFPSAQCWSEREQKSETQNSHLGSTAEPETPKTISPRDAILEFNEAEADWVLPLFPHNSSTHDIDSLPKSMYTKQCDATYSLSTVANSQPRDLGGMPSQVLTGVQIPQQYPFIANPSASRDSPPRLSSSGASSVASGDNTPDCHRPTNTGADGGTYTCTYHGCSLRFDTPTTLQKHKREGHRQTQTLVSSRLEPRLMSNVLHSQAGPHRCDRINPSTGKSCNTVFSRPYDLTRHEDTIHNARKQKVRCNLCTDEKSFSRADALTRHYRVCHPDMEFPSKFRRKGGA</sequence>
<feature type="compositionally biased region" description="Low complexity" evidence="2">
    <location>
        <begin position="287"/>
        <end position="297"/>
    </location>
</feature>
<feature type="region of interest" description="Disordered" evidence="2">
    <location>
        <begin position="273"/>
        <end position="311"/>
    </location>
</feature>
<feature type="domain" description="C2H2-type" evidence="3">
    <location>
        <begin position="316"/>
        <end position="346"/>
    </location>
</feature>
<feature type="domain" description="C2H2-type" evidence="3">
    <location>
        <begin position="368"/>
        <end position="404"/>
    </location>
</feature>
<dbReference type="PROSITE" id="PS50157">
    <property type="entry name" value="ZINC_FINGER_C2H2_2"/>
    <property type="match status" value="2"/>
</dbReference>
<evidence type="ECO:0000256" key="1">
    <source>
        <dbReference type="PROSITE-ProRule" id="PRU00042"/>
    </source>
</evidence>
<dbReference type="InterPro" id="IPR013087">
    <property type="entry name" value="Znf_C2H2_type"/>
</dbReference>
<organism evidence="4 5">
    <name type="scientific">Claviceps pusilla</name>
    <dbReference type="NCBI Taxonomy" id="123648"/>
    <lineage>
        <taxon>Eukaryota</taxon>
        <taxon>Fungi</taxon>
        <taxon>Dikarya</taxon>
        <taxon>Ascomycota</taxon>
        <taxon>Pezizomycotina</taxon>
        <taxon>Sordariomycetes</taxon>
        <taxon>Hypocreomycetidae</taxon>
        <taxon>Hypocreales</taxon>
        <taxon>Clavicipitaceae</taxon>
        <taxon>Claviceps</taxon>
    </lineage>
</organism>
<keyword evidence="1" id="KW-0863">Zinc-finger</keyword>
<dbReference type="AlphaFoldDB" id="A0A9P7NIZ6"/>
<dbReference type="PANTHER" id="PTHR46179">
    <property type="entry name" value="ZINC FINGER PROTEIN"/>
    <property type="match status" value="1"/>
</dbReference>
<dbReference type="OrthoDB" id="7295497at2759"/>
<keyword evidence="1" id="KW-0479">Metal-binding</keyword>
<dbReference type="SMART" id="SM00355">
    <property type="entry name" value="ZnF_C2H2"/>
    <property type="match status" value="3"/>
</dbReference>
<keyword evidence="1" id="KW-0862">Zinc</keyword>
<evidence type="ECO:0000313" key="5">
    <source>
        <dbReference type="Proteomes" id="UP000748025"/>
    </source>
</evidence>
<dbReference type="InterPro" id="IPR051061">
    <property type="entry name" value="Zinc_finger_trans_reg"/>
</dbReference>
<evidence type="ECO:0000259" key="3">
    <source>
        <dbReference type="PROSITE" id="PS50157"/>
    </source>
</evidence>
<feature type="compositionally biased region" description="Polar residues" evidence="2">
    <location>
        <begin position="26"/>
        <end position="47"/>
    </location>
</feature>
<feature type="region of interest" description="Disordered" evidence="2">
    <location>
        <begin position="125"/>
        <end position="194"/>
    </location>
</feature>
<dbReference type="EMBL" id="SRPW01000034">
    <property type="protein sequence ID" value="KAG6018307.1"/>
    <property type="molecule type" value="Genomic_DNA"/>
</dbReference>
<dbReference type="SUPFAM" id="SSF57667">
    <property type="entry name" value="beta-beta-alpha zinc fingers"/>
    <property type="match status" value="1"/>
</dbReference>
<protein>
    <recommendedName>
        <fullName evidence="3">C2H2-type domain-containing protein</fullName>
    </recommendedName>
</protein>
<evidence type="ECO:0000256" key="2">
    <source>
        <dbReference type="SAM" id="MobiDB-lite"/>
    </source>
</evidence>
<proteinExistence type="predicted"/>
<dbReference type="Pfam" id="PF00096">
    <property type="entry name" value="zf-C2H2"/>
    <property type="match status" value="1"/>
</dbReference>
<name>A0A9P7NIZ6_9HYPO</name>
<keyword evidence="5" id="KW-1185">Reference proteome</keyword>
<dbReference type="Proteomes" id="UP000748025">
    <property type="component" value="Unassembled WGS sequence"/>
</dbReference>
<dbReference type="InterPro" id="IPR036236">
    <property type="entry name" value="Znf_C2H2_sf"/>
</dbReference>
<feature type="region of interest" description="Disordered" evidence="2">
    <location>
        <begin position="15"/>
        <end position="73"/>
    </location>
</feature>
<dbReference type="Gene3D" id="3.30.160.60">
    <property type="entry name" value="Classic Zinc Finger"/>
    <property type="match status" value="1"/>
</dbReference>
<evidence type="ECO:0000313" key="4">
    <source>
        <dbReference type="EMBL" id="KAG6018307.1"/>
    </source>
</evidence>